<dbReference type="Proteomes" id="UP001428341">
    <property type="component" value="Unassembled WGS sequence"/>
</dbReference>
<keyword evidence="3" id="KW-1185">Reference proteome</keyword>
<evidence type="ECO:0000313" key="3">
    <source>
        <dbReference type="Proteomes" id="UP001428341"/>
    </source>
</evidence>
<dbReference type="AlphaFoldDB" id="A0AAP0M9C4"/>
<dbReference type="EMBL" id="JBCGBO010000005">
    <property type="protein sequence ID" value="KAK9198941.1"/>
    <property type="molecule type" value="Genomic_DNA"/>
</dbReference>
<feature type="compositionally biased region" description="Basic and acidic residues" evidence="1">
    <location>
        <begin position="35"/>
        <end position="47"/>
    </location>
</feature>
<protein>
    <submittedName>
        <fullName evidence="2">Uncharacterized protein</fullName>
    </submittedName>
</protein>
<proteinExistence type="predicted"/>
<sequence>MKKKSNEKKRNKLLLFHTNWISKHEIHEIHESINQTEAKKPEAEFKGGAHGPASNQNQRTDSTKPGVQTFDVAVVVGEKTFFASQITHTTSPTRFLSQASSFFTVFGA</sequence>
<evidence type="ECO:0000256" key="1">
    <source>
        <dbReference type="SAM" id="MobiDB-lite"/>
    </source>
</evidence>
<feature type="region of interest" description="Disordered" evidence="1">
    <location>
        <begin position="35"/>
        <end position="65"/>
    </location>
</feature>
<name>A0AAP0M9C4_9ROSI</name>
<gene>
    <name evidence="2" type="ORF">WN944_014128</name>
</gene>
<feature type="compositionally biased region" description="Polar residues" evidence="1">
    <location>
        <begin position="53"/>
        <end position="65"/>
    </location>
</feature>
<reference evidence="2 3" key="1">
    <citation type="submission" date="2024-05" db="EMBL/GenBank/DDBJ databases">
        <title>Haplotype-resolved chromosome-level genome assembly of Huyou (Citrus changshanensis).</title>
        <authorList>
            <person name="Miao C."/>
            <person name="Chen W."/>
            <person name="Wu Y."/>
            <person name="Wang L."/>
            <person name="Zhao S."/>
            <person name="Grierson D."/>
            <person name="Xu C."/>
            <person name="Chen K."/>
        </authorList>
    </citation>
    <scope>NUCLEOTIDE SEQUENCE [LARGE SCALE GENOMIC DNA]</scope>
    <source>
        <strain evidence="2">01-14</strain>
        <tissue evidence="2">Leaf</tissue>
    </source>
</reference>
<accession>A0AAP0M9C4</accession>
<comment type="caution">
    <text evidence="2">The sequence shown here is derived from an EMBL/GenBank/DDBJ whole genome shotgun (WGS) entry which is preliminary data.</text>
</comment>
<organism evidence="2 3">
    <name type="scientific">Citrus x changshan-huyou</name>
    <dbReference type="NCBI Taxonomy" id="2935761"/>
    <lineage>
        <taxon>Eukaryota</taxon>
        <taxon>Viridiplantae</taxon>
        <taxon>Streptophyta</taxon>
        <taxon>Embryophyta</taxon>
        <taxon>Tracheophyta</taxon>
        <taxon>Spermatophyta</taxon>
        <taxon>Magnoliopsida</taxon>
        <taxon>eudicotyledons</taxon>
        <taxon>Gunneridae</taxon>
        <taxon>Pentapetalae</taxon>
        <taxon>rosids</taxon>
        <taxon>malvids</taxon>
        <taxon>Sapindales</taxon>
        <taxon>Rutaceae</taxon>
        <taxon>Aurantioideae</taxon>
        <taxon>Citrus</taxon>
    </lineage>
</organism>
<evidence type="ECO:0000313" key="2">
    <source>
        <dbReference type="EMBL" id="KAK9198941.1"/>
    </source>
</evidence>